<reference evidence="1 2" key="1">
    <citation type="submission" date="2016-08" db="EMBL/GenBank/DDBJ databases">
        <title>A new outlook on sporulation: Clostridium algidixylanolyticum.</title>
        <authorList>
            <person name="Poppleton D.I."/>
            <person name="Gribaldo S."/>
        </authorList>
    </citation>
    <scope>NUCLEOTIDE SEQUENCE [LARGE SCALE GENOMIC DNA]</scope>
    <source>
        <strain evidence="1 2">SPL73</strain>
    </source>
</reference>
<dbReference type="SUPFAM" id="SSF51161">
    <property type="entry name" value="Trimeric LpxA-like enzymes"/>
    <property type="match status" value="1"/>
</dbReference>
<dbReference type="EMBL" id="MCIA01000008">
    <property type="protein sequence ID" value="RKD33054.1"/>
    <property type="molecule type" value="Genomic_DNA"/>
</dbReference>
<dbReference type="Pfam" id="PF00132">
    <property type="entry name" value="Hexapep"/>
    <property type="match status" value="1"/>
</dbReference>
<organism evidence="1 2">
    <name type="scientific">Lacrimispora algidixylanolytica</name>
    <dbReference type="NCBI Taxonomy" id="94868"/>
    <lineage>
        <taxon>Bacteria</taxon>
        <taxon>Bacillati</taxon>
        <taxon>Bacillota</taxon>
        <taxon>Clostridia</taxon>
        <taxon>Lachnospirales</taxon>
        <taxon>Lachnospiraceae</taxon>
        <taxon>Lacrimispora</taxon>
    </lineage>
</organism>
<sequence length="340" mass="38586">MIQGIHYNPFTIRQATVCPLPVPGTDLQFPLLQLDIDSYIVGAEIQSGINFNYAEGVHCIQIGKYSALAEKITFLINLNHDYKSVFQGSPSFISETRPSKLKRKGSVLIQNDVWVGHGVTLLSGITIHNGAIIGAESVVTKDVPSYAIVAGNPAKIIGYRFPEEQRAALNEIAWWNWDLTKLLERKEELFQPVELFIEKFQKEAREAWDQVVPAYEKDTRKNLLLIMDAKEPFPVWQKVVKEYIALKETGYHSRLILYLSSLSVEQGHKEMLLDMLKDYKGLGDDIIIVDSIPSEDVRSLFASADYFITTRQEKNLLWTEYADHYGAKLLYGTDIPVFSL</sequence>
<evidence type="ECO:0008006" key="3">
    <source>
        <dbReference type="Google" id="ProtNLM"/>
    </source>
</evidence>
<dbReference type="Proteomes" id="UP000284277">
    <property type="component" value="Unassembled WGS sequence"/>
</dbReference>
<gene>
    <name evidence="1" type="ORF">BET01_15680</name>
</gene>
<keyword evidence="2" id="KW-1185">Reference proteome</keyword>
<comment type="caution">
    <text evidence="1">The sequence shown here is derived from an EMBL/GenBank/DDBJ whole genome shotgun (WGS) entry which is preliminary data.</text>
</comment>
<proteinExistence type="predicted"/>
<dbReference type="PANTHER" id="PTHR43300">
    <property type="entry name" value="ACETYLTRANSFERASE"/>
    <property type="match status" value="1"/>
</dbReference>
<dbReference type="InterPro" id="IPR011004">
    <property type="entry name" value="Trimer_LpxA-like_sf"/>
</dbReference>
<name>A0A419T672_9FIRM</name>
<dbReference type="CDD" id="cd03349">
    <property type="entry name" value="LbH_XAT"/>
    <property type="match status" value="1"/>
</dbReference>
<dbReference type="InterPro" id="IPR001451">
    <property type="entry name" value="Hexapep"/>
</dbReference>
<evidence type="ECO:0000313" key="1">
    <source>
        <dbReference type="EMBL" id="RKD33054.1"/>
    </source>
</evidence>
<dbReference type="InterPro" id="IPR050179">
    <property type="entry name" value="Trans_hexapeptide_repeat"/>
</dbReference>
<dbReference type="Gene3D" id="2.160.10.10">
    <property type="entry name" value="Hexapeptide repeat proteins"/>
    <property type="match status" value="1"/>
</dbReference>
<dbReference type="OrthoDB" id="9801697at2"/>
<evidence type="ECO:0000313" key="2">
    <source>
        <dbReference type="Proteomes" id="UP000284277"/>
    </source>
</evidence>
<dbReference type="AlphaFoldDB" id="A0A419T672"/>
<protein>
    <recommendedName>
        <fullName evidence="3">Acetyltransferase</fullName>
    </recommendedName>
</protein>
<dbReference type="RefSeq" id="WP_120196065.1">
    <property type="nucleotide sequence ID" value="NZ_MCIA01000008.1"/>
</dbReference>
<dbReference type="PANTHER" id="PTHR43300:SF11">
    <property type="entry name" value="ACETYLTRANSFERASE RV3034C-RELATED"/>
    <property type="match status" value="1"/>
</dbReference>
<accession>A0A419T672</accession>